<keyword evidence="1" id="KW-1133">Transmembrane helix</keyword>
<feature type="transmembrane region" description="Helical" evidence="1">
    <location>
        <begin position="71"/>
        <end position="94"/>
    </location>
</feature>
<dbReference type="EMBL" id="MGAG01000019">
    <property type="protein sequence ID" value="OGK40699.1"/>
    <property type="molecule type" value="Genomic_DNA"/>
</dbReference>
<organism evidence="2 3">
    <name type="scientific">Candidatus Roizmanbacteria bacterium RIFCSPLOWO2_01_FULL_37_12</name>
    <dbReference type="NCBI Taxonomy" id="1802056"/>
    <lineage>
        <taxon>Bacteria</taxon>
        <taxon>Candidatus Roizmaniibacteriota</taxon>
    </lineage>
</organism>
<name>A0A1F7IBG9_9BACT</name>
<dbReference type="Proteomes" id="UP000177698">
    <property type="component" value="Unassembled WGS sequence"/>
</dbReference>
<evidence type="ECO:0000313" key="2">
    <source>
        <dbReference type="EMBL" id="OGK40699.1"/>
    </source>
</evidence>
<reference evidence="2 3" key="1">
    <citation type="journal article" date="2016" name="Nat. Commun.">
        <title>Thousands of microbial genomes shed light on interconnected biogeochemical processes in an aquifer system.</title>
        <authorList>
            <person name="Anantharaman K."/>
            <person name="Brown C.T."/>
            <person name="Hug L.A."/>
            <person name="Sharon I."/>
            <person name="Castelle C.J."/>
            <person name="Probst A.J."/>
            <person name="Thomas B.C."/>
            <person name="Singh A."/>
            <person name="Wilkins M.J."/>
            <person name="Karaoz U."/>
            <person name="Brodie E.L."/>
            <person name="Williams K.H."/>
            <person name="Hubbard S.S."/>
            <person name="Banfield J.F."/>
        </authorList>
    </citation>
    <scope>NUCLEOTIDE SEQUENCE [LARGE SCALE GENOMIC DNA]</scope>
</reference>
<protein>
    <submittedName>
        <fullName evidence="2">Uncharacterized protein</fullName>
    </submittedName>
</protein>
<proteinExistence type="predicted"/>
<keyword evidence="1" id="KW-0812">Transmembrane</keyword>
<evidence type="ECO:0000256" key="1">
    <source>
        <dbReference type="SAM" id="Phobius"/>
    </source>
</evidence>
<sequence length="106" mass="11598">MPNTVKRMVTGPGGERGNFVGYQTVDPMEEVVGETSRQGGGWKKGLGWWPDEQSADHQFVNRTLKRLPFEFAGGVAALFADPLLAVAVGSLILLDIGQALYHQFHE</sequence>
<evidence type="ECO:0000313" key="3">
    <source>
        <dbReference type="Proteomes" id="UP000177698"/>
    </source>
</evidence>
<accession>A0A1F7IBG9</accession>
<dbReference type="AlphaFoldDB" id="A0A1F7IBG9"/>
<keyword evidence="1" id="KW-0472">Membrane</keyword>
<gene>
    <name evidence="2" type="ORF">A2954_05565</name>
</gene>
<comment type="caution">
    <text evidence="2">The sequence shown here is derived from an EMBL/GenBank/DDBJ whole genome shotgun (WGS) entry which is preliminary data.</text>
</comment>